<dbReference type="SMART" id="SM00248">
    <property type="entry name" value="ANK"/>
    <property type="match status" value="2"/>
</dbReference>
<feature type="repeat" description="ANK" evidence="1">
    <location>
        <begin position="46"/>
        <end position="78"/>
    </location>
</feature>
<dbReference type="InterPro" id="IPR036770">
    <property type="entry name" value="Ankyrin_rpt-contain_sf"/>
</dbReference>
<dbReference type="GO" id="GO:0060236">
    <property type="term" value="P:regulation of mitotic spindle organization"/>
    <property type="evidence" value="ECO:0007669"/>
    <property type="project" value="TreeGrafter"/>
</dbReference>
<dbReference type="Gene3D" id="1.25.40.20">
    <property type="entry name" value="Ankyrin repeat-containing domain"/>
    <property type="match status" value="1"/>
</dbReference>
<dbReference type="PROSITE" id="PS50088">
    <property type="entry name" value="ANK_REPEAT"/>
    <property type="match status" value="1"/>
</dbReference>
<dbReference type="PROSITE" id="PS50297">
    <property type="entry name" value="ANK_REP_REGION"/>
    <property type="match status" value="1"/>
</dbReference>
<reference evidence="2" key="2">
    <citation type="submission" date="2025-08" db="UniProtKB">
        <authorList>
            <consortium name="Ensembl"/>
        </authorList>
    </citation>
    <scope>IDENTIFICATION</scope>
</reference>
<dbReference type="SUPFAM" id="SSF48403">
    <property type="entry name" value="Ankyrin repeat"/>
    <property type="match status" value="1"/>
</dbReference>
<dbReference type="PANTHER" id="PTHR24160:SF1">
    <property type="entry name" value="ANKYRIN REPEAT DOMAIN-CONTAINING PROTEIN 53"/>
    <property type="match status" value="1"/>
</dbReference>
<dbReference type="InterPro" id="IPR002110">
    <property type="entry name" value="Ankyrin_rpt"/>
</dbReference>
<proteinExistence type="predicted"/>
<dbReference type="Pfam" id="PF13857">
    <property type="entry name" value="Ank_5"/>
    <property type="match status" value="1"/>
</dbReference>
<dbReference type="GO" id="GO:0000922">
    <property type="term" value="C:spindle pole"/>
    <property type="evidence" value="ECO:0007669"/>
    <property type="project" value="TreeGrafter"/>
</dbReference>
<evidence type="ECO:0000313" key="3">
    <source>
        <dbReference type="Proteomes" id="UP000694548"/>
    </source>
</evidence>
<dbReference type="GO" id="GO:0007080">
    <property type="term" value="P:mitotic metaphase chromosome alignment"/>
    <property type="evidence" value="ECO:0007669"/>
    <property type="project" value="TreeGrafter"/>
</dbReference>
<evidence type="ECO:0000313" key="2">
    <source>
        <dbReference type="Ensembl" id="ENSNFUP00015048889.1"/>
    </source>
</evidence>
<name>A0A8C6PTZ0_NOTFU</name>
<sequence length="101" mass="10942">MTLYTSPLSTPLHMALSCHASPNTHTFIVVMLENLICLFLISTTDSGQTPLHLAASEGLLECVEILVKAGADVLAKDSMGLTPLDTARILCHRKVARYYAN</sequence>
<evidence type="ECO:0000256" key="1">
    <source>
        <dbReference type="PROSITE-ProRule" id="PRU00023"/>
    </source>
</evidence>
<dbReference type="GO" id="GO:0031116">
    <property type="term" value="P:positive regulation of microtubule polymerization"/>
    <property type="evidence" value="ECO:0007669"/>
    <property type="project" value="TreeGrafter"/>
</dbReference>
<keyword evidence="1" id="KW-0040">ANK repeat</keyword>
<dbReference type="Ensembl" id="ENSNFUT00015051007.1">
    <property type="protein sequence ID" value="ENSNFUP00015048889.1"/>
    <property type="gene ID" value="ENSNFUG00015023041.1"/>
</dbReference>
<dbReference type="PANTHER" id="PTHR24160">
    <property type="entry name" value="ANKYRIN REPEAT DOMAIN-CONTAINING PROTEIN 53"/>
    <property type="match status" value="1"/>
</dbReference>
<keyword evidence="3" id="KW-1185">Reference proteome</keyword>
<dbReference type="InterPro" id="IPR042335">
    <property type="entry name" value="ANKRD53"/>
</dbReference>
<dbReference type="Proteomes" id="UP000694548">
    <property type="component" value="Chromosome sgr04"/>
</dbReference>
<dbReference type="AlphaFoldDB" id="A0A8C6PTZ0"/>
<dbReference type="GeneTree" id="ENSGT00940000178912"/>
<accession>A0A8C6PTZ0</accession>
<organism evidence="2 3">
    <name type="scientific">Nothobranchius furzeri</name>
    <name type="common">Turquoise killifish</name>
    <dbReference type="NCBI Taxonomy" id="105023"/>
    <lineage>
        <taxon>Eukaryota</taxon>
        <taxon>Metazoa</taxon>
        <taxon>Chordata</taxon>
        <taxon>Craniata</taxon>
        <taxon>Vertebrata</taxon>
        <taxon>Euteleostomi</taxon>
        <taxon>Actinopterygii</taxon>
        <taxon>Neopterygii</taxon>
        <taxon>Teleostei</taxon>
        <taxon>Neoteleostei</taxon>
        <taxon>Acanthomorphata</taxon>
        <taxon>Ovalentaria</taxon>
        <taxon>Atherinomorphae</taxon>
        <taxon>Cyprinodontiformes</taxon>
        <taxon>Nothobranchiidae</taxon>
        <taxon>Nothobranchius</taxon>
    </lineage>
</organism>
<protein>
    <submittedName>
        <fullName evidence="2">Uncharacterized protein</fullName>
    </submittedName>
</protein>
<reference evidence="2" key="3">
    <citation type="submission" date="2025-09" db="UniProtKB">
        <authorList>
            <consortium name="Ensembl"/>
        </authorList>
    </citation>
    <scope>IDENTIFICATION</scope>
</reference>
<dbReference type="GO" id="GO:1902412">
    <property type="term" value="P:regulation of mitotic cytokinesis"/>
    <property type="evidence" value="ECO:0007669"/>
    <property type="project" value="InterPro"/>
</dbReference>
<reference evidence="2" key="1">
    <citation type="submission" date="2014-08" db="EMBL/GenBank/DDBJ databases">
        <authorList>
            <person name="Senf B."/>
            <person name="Petzold A."/>
            <person name="Downie B.R."/>
            <person name="Koch P."/>
            <person name="Platzer M."/>
        </authorList>
    </citation>
    <scope>NUCLEOTIDE SEQUENCE [LARGE SCALE GENOMIC DNA]</scope>
    <source>
        <strain evidence="2">GRZ</strain>
    </source>
</reference>